<dbReference type="EMBL" id="VSRR010113493">
    <property type="protein sequence ID" value="MPC98298.1"/>
    <property type="molecule type" value="Genomic_DNA"/>
</dbReference>
<keyword evidence="2" id="KW-1185">Reference proteome</keyword>
<gene>
    <name evidence="1" type="ORF">E2C01_093661</name>
</gene>
<proteinExistence type="predicted"/>
<sequence length="65" mass="7106">MRAIHSGLRSIETGESQVNCFGYSTTTPSPFLPRSGSTHLALPSFLIALLPREPRFGKKESLIGF</sequence>
<protein>
    <submittedName>
        <fullName evidence="1">Uncharacterized protein</fullName>
    </submittedName>
</protein>
<name>A0A5B7JZB8_PORTR</name>
<dbReference type="Proteomes" id="UP000324222">
    <property type="component" value="Unassembled WGS sequence"/>
</dbReference>
<accession>A0A5B7JZB8</accession>
<dbReference type="AlphaFoldDB" id="A0A5B7JZB8"/>
<reference evidence="1 2" key="1">
    <citation type="submission" date="2019-05" db="EMBL/GenBank/DDBJ databases">
        <title>Another draft genome of Portunus trituberculatus and its Hox gene families provides insights of decapod evolution.</title>
        <authorList>
            <person name="Jeong J.-H."/>
            <person name="Song I."/>
            <person name="Kim S."/>
            <person name="Choi T."/>
            <person name="Kim D."/>
            <person name="Ryu S."/>
            <person name="Kim W."/>
        </authorList>
    </citation>
    <scope>NUCLEOTIDE SEQUENCE [LARGE SCALE GENOMIC DNA]</scope>
    <source>
        <tissue evidence="1">Muscle</tissue>
    </source>
</reference>
<organism evidence="1 2">
    <name type="scientific">Portunus trituberculatus</name>
    <name type="common">Swimming crab</name>
    <name type="synonym">Neptunus trituberculatus</name>
    <dbReference type="NCBI Taxonomy" id="210409"/>
    <lineage>
        <taxon>Eukaryota</taxon>
        <taxon>Metazoa</taxon>
        <taxon>Ecdysozoa</taxon>
        <taxon>Arthropoda</taxon>
        <taxon>Crustacea</taxon>
        <taxon>Multicrustacea</taxon>
        <taxon>Malacostraca</taxon>
        <taxon>Eumalacostraca</taxon>
        <taxon>Eucarida</taxon>
        <taxon>Decapoda</taxon>
        <taxon>Pleocyemata</taxon>
        <taxon>Brachyura</taxon>
        <taxon>Eubrachyura</taxon>
        <taxon>Portunoidea</taxon>
        <taxon>Portunidae</taxon>
        <taxon>Portuninae</taxon>
        <taxon>Portunus</taxon>
    </lineage>
</organism>
<evidence type="ECO:0000313" key="1">
    <source>
        <dbReference type="EMBL" id="MPC98298.1"/>
    </source>
</evidence>
<comment type="caution">
    <text evidence="1">The sequence shown here is derived from an EMBL/GenBank/DDBJ whole genome shotgun (WGS) entry which is preliminary data.</text>
</comment>
<evidence type="ECO:0000313" key="2">
    <source>
        <dbReference type="Proteomes" id="UP000324222"/>
    </source>
</evidence>